<reference evidence="3" key="1">
    <citation type="submission" date="2015-11" db="EMBL/GenBank/DDBJ databases">
        <authorList>
            <person name="Zhang Y."/>
            <person name="Guo Z."/>
        </authorList>
    </citation>
    <scope>NUCLEOTIDE SEQUENCE</scope>
    <source>
        <strain evidence="3">BN30871</strain>
    </source>
</reference>
<keyword evidence="2" id="KW-0732">Signal</keyword>
<dbReference type="EMBL" id="FAXN01000060">
    <property type="protein sequence ID" value="CUV66097.1"/>
    <property type="molecule type" value="Genomic_DNA"/>
</dbReference>
<accession>A0A0S4XQR8</accession>
<dbReference type="AlphaFoldDB" id="A0A0S4XQR8"/>
<name>A0A0S4XQR8_9BACT</name>
<evidence type="ECO:0000313" key="3">
    <source>
        <dbReference type="EMBL" id="CUV66097.1"/>
    </source>
</evidence>
<sequence length="499" mass="53800">MKKYIAISAVLASTLAFGASNSDFNALKAEIEALKKEVAAMKAAKAETTSEEGDSAIQKLTKKVNEIKAHDAGDNIKWGVDLRTAMDSLNYTMADGSKKSNNSLLTTKLNLNMEFAPDDNNIFRGVLAYNKAFGADFGSNGGTGMPRGWGMDTFDWITNESLSGNGLKVKEAYWLYMGDSMGEANVPWTVSFGRRPSTDGMLINLREGNDEYKSPLAHMINVEFDGASASANLENIVGIPGASVKLCLGQGSTNATPMFGGTANYTDDQSTIDDIKLAGLIITPYDDGQITSKIQIYRAFDLPGYDMTNMQEKMSGMDLNADGAIGVMSQFGNIDGLAWSTMVNGIGEDGILAETTLFASLAMSKTHPDGAPMLGSMDSETGTSYWVGAQVPLMGGKFGAEYNHGSKYWRPFTYGEDTMAGSKLAVRGDAWEAYYVYPITKALTLEARYTMIDYDYTGSNNFFGVDGAPMTMAQANGMGMGSMVVDKSNDLRVSARYKF</sequence>
<feature type="signal peptide" evidence="2">
    <location>
        <begin position="1"/>
        <end position="18"/>
    </location>
</feature>
<proteinExistence type="predicted"/>
<organism evidence="3">
    <name type="scientific">Sulfurovum sp. enrichment culture clone C5</name>
    <dbReference type="NCBI Taxonomy" id="497650"/>
    <lineage>
        <taxon>Bacteria</taxon>
        <taxon>Pseudomonadati</taxon>
        <taxon>Campylobacterota</taxon>
        <taxon>Epsilonproteobacteria</taxon>
        <taxon>Campylobacterales</taxon>
        <taxon>Sulfurovaceae</taxon>
        <taxon>Sulfurovum</taxon>
        <taxon>environmental samples</taxon>
    </lineage>
</organism>
<gene>
    <name evidence="3" type="ORF">BN3087_580003</name>
</gene>
<evidence type="ECO:0000256" key="1">
    <source>
        <dbReference type="SAM" id="Coils"/>
    </source>
</evidence>
<evidence type="ECO:0000256" key="2">
    <source>
        <dbReference type="SAM" id="SignalP"/>
    </source>
</evidence>
<protein>
    <recommendedName>
        <fullName evidence="4">DUF3373 domain-containing protein</fullName>
    </recommendedName>
</protein>
<keyword evidence="1" id="KW-0175">Coiled coil</keyword>
<feature type="coiled-coil region" evidence="1">
    <location>
        <begin position="24"/>
        <end position="51"/>
    </location>
</feature>
<dbReference type="InterPro" id="IPR021803">
    <property type="entry name" value="DUF3373"/>
</dbReference>
<evidence type="ECO:0008006" key="4">
    <source>
        <dbReference type="Google" id="ProtNLM"/>
    </source>
</evidence>
<feature type="chain" id="PRO_5006630065" description="DUF3373 domain-containing protein" evidence="2">
    <location>
        <begin position="19"/>
        <end position="499"/>
    </location>
</feature>
<dbReference type="Pfam" id="PF11853">
    <property type="entry name" value="DUF3373"/>
    <property type="match status" value="1"/>
</dbReference>